<feature type="transmembrane region" description="Helical" evidence="8">
    <location>
        <begin position="35"/>
        <end position="53"/>
    </location>
</feature>
<sequence length="356" mass="39304">MNGGNQVTINISTVAILKIVAVFLVLGFIYLVRDIILTVFIAIILAALIEPLVNRLQQRKIPRAISIILIYALLLLFFVIIVRLLIPPFAEQIGSLARNFPDFWERALENFQSLKQYSEEQGYLETIRRGLEGIEGDVSRAASGVYTVIVAIFKNVINFLMILVVTFYLVMERDAFAKILRALTPTVQHQYVTDLAARIQTKIGNWARAQLLLGLIIGTLSFLGLIFLLPHYAVVLAIVAGVTELVPYLGPILGSIPAIFLGLTVSPWHGVAVLILYLVIQWLENNLIVPQVMKRQVGLNPVVVIVAMLVGARLVGLIGIILAVPVIASIGLVLKDFMGQVNKPWSASPTDINKRE</sequence>
<feature type="transmembrane region" description="Helical" evidence="8">
    <location>
        <begin position="7"/>
        <end position="29"/>
    </location>
</feature>
<dbReference type="PANTHER" id="PTHR21716">
    <property type="entry name" value="TRANSMEMBRANE PROTEIN"/>
    <property type="match status" value="1"/>
</dbReference>
<dbReference type="EMBL" id="MHIL01000028">
    <property type="protein sequence ID" value="OGY50626.1"/>
    <property type="molecule type" value="Genomic_DNA"/>
</dbReference>
<feature type="transmembrane region" description="Helical" evidence="8">
    <location>
        <begin position="145"/>
        <end position="171"/>
    </location>
</feature>
<evidence type="ECO:0000256" key="5">
    <source>
        <dbReference type="ARBA" id="ARBA00022692"/>
    </source>
</evidence>
<reference evidence="9 10" key="1">
    <citation type="journal article" date="2016" name="Nat. Commun.">
        <title>Thousands of microbial genomes shed light on interconnected biogeochemical processes in an aquifer system.</title>
        <authorList>
            <person name="Anantharaman K."/>
            <person name="Brown C.T."/>
            <person name="Hug L.A."/>
            <person name="Sharon I."/>
            <person name="Castelle C.J."/>
            <person name="Probst A.J."/>
            <person name="Thomas B.C."/>
            <person name="Singh A."/>
            <person name="Wilkins M.J."/>
            <person name="Karaoz U."/>
            <person name="Brodie E.L."/>
            <person name="Williams K.H."/>
            <person name="Hubbard S.S."/>
            <person name="Banfield J.F."/>
        </authorList>
    </citation>
    <scope>NUCLEOTIDE SEQUENCE [LARGE SCALE GENOMIC DNA]</scope>
</reference>
<dbReference type="Pfam" id="PF01594">
    <property type="entry name" value="AI-2E_transport"/>
    <property type="match status" value="1"/>
</dbReference>
<evidence type="ECO:0000313" key="10">
    <source>
        <dbReference type="Proteomes" id="UP000177310"/>
    </source>
</evidence>
<keyword evidence="4" id="KW-1003">Cell membrane</keyword>
<dbReference type="GO" id="GO:0055085">
    <property type="term" value="P:transmembrane transport"/>
    <property type="evidence" value="ECO:0007669"/>
    <property type="project" value="TreeGrafter"/>
</dbReference>
<comment type="caution">
    <text evidence="9">The sequence shown here is derived from an EMBL/GenBank/DDBJ whole genome shotgun (WGS) entry which is preliminary data.</text>
</comment>
<comment type="subcellular location">
    <subcellularLocation>
        <location evidence="1">Cell membrane</location>
        <topology evidence="1">Multi-pass membrane protein</topology>
    </subcellularLocation>
</comment>
<feature type="transmembrane region" description="Helical" evidence="8">
    <location>
        <begin position="252"/>
        <end position="280"/>
    </location>
</feature>
<evidence type="ECO:0000313" key="9">
    <source>
        <dbReference type="EMBL" id="OGY50626.1"/>
    </source>
</evidence>
<gene>
    <name evidence="9" type="ORF">A3J59_01330</name>
</gene>
<dbReference type="AlphaFoldDB" id="A0A1G1YFL5"/>
<dbReference type="Proteomes" id="UP000177310">
    <property type="component" value="Unassembled WGS sequence"/>
</dbReference>
<feature type="transmembrane region" description="Helical" evidence="8">
    <location>
        <begin position="65"/>
        <end position="86"/>
    </location>
</feature>
<dbReference type="PANTHER" id="PTHR21716:SF53">
    <property type="entry name" value="PERMEASE PERM-RELATED"/>
    <property type="match status" value="1"/>
</dbReference>
<name>A0A1G1YFL5_9BACT</name>
<evidence type="ECO:0000256" key="1">
    <source>
        <dbReference type="ARBA" id="ARBA00004651"/>
    </source>
</evidence>
<dbReference type="InterPro" id="IPR002549">
    <property type="entry name" value="AI-2E-like"/>
</dbReference>
<evidence type="ECO:0000256" key="3">
    <source>
        <dbReference type="ARBA" id="ARBA00022448"/>
    </source>
</evidence>
<keyword evidence="3" id="KW-0813">Transport</keyword>
<keyword evidence="7 8" id="KW-0472">Membrane</keyword>
<feature type="transmembrane region" description="Helical" evidence="8">
    <location>
        <begin position="301"/>
        <end position="334"/>
    </location>
</feature>
<organism evidence="9 10">
    <name type="scientific">Candidatus Buchananbacteria bacterium RIFCSPHIGHO2_02_FULL_56_16</name>
    <dbReference type="NCBI Taxonomy" id="1797542"/>
    <lineage>
        <taxon>Bacteria</taxon>
        <taxon>Candidatus Buchananiibacteriota</taxon>
    </lineage>
</organism>
<evidence type="ECO:0000256" key="6">
    <source>
        <dbReference type="ARBA" id="ARBA00022989"/>
    </source>
</evidence>
<keyword evidence="6 8" id="KW-1133">Transmembrane helix</keyword>
<dbReference type="STRING" id="1797542.A3J59_01330"/>
<comment type="similarity">
    <text evidence="2">Belongs to the autoinducer-2 exporter (AI-2E) (TC 2.A.86) family.</text>
</comment>
<feature type="transmembrane region" description="Helical" evidence="8">
    <location>
        <begin position="211"/>
        <end position="240"/>
    </location>
</feature>
<evidence type="ECO:0000256" key="4">
    <source>
        <dbReference type="ARBA" id="ARBA00022475"/>
    </source>
</evidence>
<evidence type="ECO:0000256" key="7">
    <source>
        <dbReference type="ARBA" id="ARBA00023136"/>
    </source>
</evidence>
<accession>A0A1G1YFL5</accession>
<keyword evidence="5 8" id="KW-0812">Transmembrane</keyword>
<proteinExistence type="inferred from homology"/>
<dbReference type="GO" id="GO:0005886">
    <property type="term" value="C:plasma membrane"/>
    <property type="evidence" value="ECO:0007669"/>
    <property type="project" value="UniProtKB-SubCell"/>
</dbReference>
<evidence type="ECO:0000256" key="2">
    <source>
        <dbReference type="ARBA" id="ARBA00009773"/>
    </source>
</evidence>
<evidence type="ECO:0008006" key="11">
    <source>
        <dbReference type="Google" id="ProtNLM"/>
    </source>
</evidence>
<evidence type="ECO:0000256" key="8">
    <source>
        <dbReference type="SAM" id="Phobius"/>
    </source>
</evidence>
<protein>
    <recommendedName>
        <fullName evidence="11">AI-2E family transporter</fullName>
    </recommendedName>
</protein>